<dbReference type="Proteomes" id="UP001595872">
    <property type="component" value="Unassembled WGS sequence"/>
</dbReference>
<dbReference type="EMBL" id="JBHSIT010000010">
    <property type="protein sequence ID" value="MFC4911877.1"/>
    <property type="molecule type" value="Genomic_DNA"/>
</dbReference>
<feature type="domain" description="DUF397" evidence="1">
    <location>
        <begin position="11"/>
        <end position="64"/>
    </location>
</feature>
<name>A0ABV9U656_9ACTN</name>
<organism evidence="2 3">
    <name type="scientific">Actinomadura gamaensis</name>
    <dbReference type="NCBI Taxonomy" id="1763541"/>
    <lineage>
        <taxon>Bacteria</taxon>
        <taxon>Bacillati</taxon>
        <taxon>Actinomycetota</taxon>
        <taxon>Actinomycetes</taxon>
        <taxon>Streptosporangiales</taxon>
        <taxon>Thermomonosporaceae</taxon>
        <taxon>Actinomadura</taxon>
    </lineage>
</organism>
<evidence type="ECO:0000259" key="1">
    <source>
        <dbReference type="Pfam" id="PF04149"/>
    </source>
</evidence>
<reference evidence="3" key="1">
    <citation type="journal article" date="2019" name="Int. J. Syst. Evol. Microbiol.">
        <title>The Global Catalogue of Microorganisms (GCM) 10K type strain sequencing project: providing services to taxonomists for standard genome sequencing and annotation.</title>
        <authorList>
            <consortium name="The Broad Institute Genomics Platform"/>
            <consortium name="The Broad Institute Genome Sequencing Center for Infectious Disease"/>
            <person name="Wu L."/>
            <person name="Ma J."/>
        </authorList>
    </citation>
    <scope>NUCLEOTIDE SEQUENCE [LARGE SCALE GENOMIC DNA]</scope>
    <source>
        <strain evidence="3">KLKA75</strain>
    </source>
</reference>
<dbReference type="RefSeq" id="WP_378261222.1">
    <property type="nucleotide sequence ID" value="NZ_JBHSIT010000010.1"/>
</dbReference>
<keyword evidence="3" id="KW-1185">Reference proteome</keyword>
<dbReference type="Pfam" id="PF04149">
    <property type="entry name" value="DUF397"/>
    <property type="match status" value="1"/>
</dbReference>
<comment type="caution">
    <text evidence="2">The sequence shown here is derived from an EMBL/GenBank/DDBJ whole genome shotgun (WGS) entry which is preliminary data.</text>
</comment>
<gene>
    <name evidence="2" type="ORF">ACFPCY_31540</name>
</gene>
<evidence type="ECO:0000313" key="2">
    <source>
        <dbReference type="EMBL" id="MFC4911877.1"/>
    </source>
</evidence>
<proteinExistence type="predicted"/>
<evidence type="ECO:0000313" key="3">
    <source>
        <dbReference type="Proteomes" id="UP001595872"/>
    </source>
</evidence>
<sequence>MSDGGGQVLFAWRRSSYSDAGGANCVELAELGMSRVGLRDSKAPAAGYLSVPVAELKFLLGHIRRDDMDAVTR</sequence>
<accession>A0ABV9U656</accession>
<protein>
    <submittedName>
        <fullName evidence="2">DUF397 domain-containing protein</fullName>
    </submittedName>
</protein>
<dbReference type="InterPro" id="IPR007278">
    <property type="entry name" value="DUF397"/>
</dbReference>